<protein>
    <submittedName>
        <fullName evidence="1">Uncharacterized protein</fullName>
    </submittedName>
</protein>
<dbReference type="AlphaFoldDB" id="A0A285CIZ9"/>
<evidence type="ECO:0000313" key="1">
    <source>
        <dbReference type="EMBL" id="SNX67325.1"/>
    </source>
</evidence>
<keyword evidence="2" id="KW-1185">Reference proteome</keyword>
<organism evidence="1 2">
    <name type="scientific">Bacillus oleivorans</name>
    <dbReference type="NCBI Taxonomy" id="1448271"/>
    <lineage>
        <taxon>Bacteria</taxon>
        <taxon>Bacillati</taxon>
        <taxon>Bacillota</taxon>
        <taxon>Bacilli</taxon>
        <taxon>Bacillales</taxon>
        <taxon>Bacillaceae</taxon>
        <taxon>Bacillus</taxon>
    </lineage>
</organism>
<name>A0A285CIZ9_9BACI</name>
<accession>A0A285CIZ9</accession>
<sequence length="76" mass="8681">MIFGMDCTISGWDCTKFEVDCTKFEVDCTIYGMECTISPKVPSLHQRLPHPEGAFSIFHLKTYTLLYPDKFGTQPL</sequence>
<gene>
    <name evidence="1" type="ORF">SAMN05877753_101644</name>
</gene>
<evidence type="ECO:0000313" key="2">
    <source>
        <dbReference type="Proteomes" id="UP000219546"/>
    </source>
</evidence>
<reference evidence="1 2" key="1">
    <citation type="submission" date="2017-08" db="EMBL/GenBank/DDBJ databases">
        <authorList>
            <person name="de Groot N.N."/>
        </authorList>
    </citation>
    <scope>NUCLEOTIDE SEQUENCE [LARGE SCALE GENOMIC DNA]</scope>
    <source>
        <strain evidence="1 2">JC228</strain>
    </source>
</reference>
<proteinExistence type="predicted"/>
<dbReference type="EMBL" id="OAOP01000001">
    <property type="protein sequence ID" value="SNX67325.1"/>
    <property type="molecule type" value="Genomic_DNA"/>
</dbReference>
<dbReference type="Proteomes" id="UP000219546">
    <property type="component" value="Unassembled WGS sequence"/>
</dbReference>